<gene>
    <name evidence="1" type="ORF">X798_06150</name>
</gene>
<protein>
    <submittedName>
        <fullName evidence="1">Uncharacterized protein</fullName>
    </submittedName>
</protein>
<reference evidence="1 2" key="1">
    <citation type="submission" date="2015-12" db="EMBL/GenBank/DDBJ databases">
        <title>Draft genome of the nematode, Onchocerca flexuosa.</title>
        <authorList>
            <person name="Mitreva M."/>
        </authorList>
    </citation>
    <scope>NUCLEOTIDE SEQUENCE [LARGE SCALE GENOMIC DNA]</scope>
    <source>
        <strain evidence="1">Red Deer</strain>
    </source>
</reference>
<accession>A0A238BPP7</accession>
<proteinExistence type="predicted"/>
<evidence type="ECO:0000313" key="2">
    <source>
        <dbReference type="Proteomes" id="UP000242913"/>
    </source>
</evidence>
<feature type="non-terminal residue" evidence="1">
    <location>
        <position position="92"/>
    </location>
</feature>
<evidence type="ECO:0000313" key="1">
    <source>
        <dbReference type="EMBL" id="OZC06846.1"/>
    </source>
</evidence>
<name>A0A238BPP7_9BILA</name>
<dbReference type="AlphaFoldDB" id="A0A238BPP7"/>
<dbReference type="Proteomes" id="UP000242913">
    <property type="component" value="Unassembled WGS sequence"/>
</dbReference>
<sequence>MAEGKGDERETSSFENRFWMIFQSKPKLSLCAKEEKASLLGPWVVLVTKKFQNGEHTLIIQQVDNDCKPWLAVSMSKKHIPLDHVSFRLFHE</sequence>
<dbReference type="EMBL" id="KZ270056">
    <property type="protein sequence ID" value="OZC06846.1"/>
    <property type="molecule type" value="Genomic_DNA"/>
</dbReference>
<keyword evidence="2" id="KW-1185">Reference proteome</keyword>
<organism evidence="1 2">
    <name type="scientific">Onchocerca flexuosa</name>
    <dbReference type="NCBI Taxonomy" id="387005"/>
    <lineage>
        <taxon>Eukaryota</taxon>
        <taxon>Metazoa</taxon>
        <taxon>Ecdysozoa</taxon>
        <taxon>Nematoda</taxon>
        <taxon>Chromadorea</taxon>
        <taxon>Rhabditida</taxon>
        <taxon>Spirurina</taxon>
        <taxon>Spiruromorpha</taxon>
        <taxon>Filarioidea</taxon>
        <taxon>Onchocercidae</taxon>
        <taxon>Onchocerca</taxon>
    </lineage>
</organism>